<dbReference type="Gene3D" id="3.40.50.1390">
    <property type="entry name" value="Resolvase, N-terminal catalytic domain"/>
    <property type="match status" value="1"/>
</dbReference>
<name>A0A517DSY3_9FIRM</name>
<dbReference type="InterPro" id="IPR006119">
    <property type="entry name" value="Resolv_N"/>
</dbReference>
<dbReference type="PANTHER" id="PTHR30461">
    <property type="entry name" value="DNA-INVERTASE FROM LAMBDOID PROPHAGE"/>
    <property type="match status" value="1"/>
</dbReference>
<dbReference type="InterPro" id="IPR036162">
    <property type="entry name" value="Resolvase-like_N_sf"/>
</dbReference>
<dbReference type="GO" id="GO:0003677">
    <property type="term" value="F:DNA binding"/>
    <property type="evidence" value="ECO:0007669"/>
    <property type="project" value="InterPro"/>
</dbReference>
<gene>
    <name evidence="3" type="ORF">SPTER_17920</name>
</gene>
<dbReference type="PROSITE" id="PS51736">
    <property type="entry name" value="RECOMBINASES_3"/>
    <property type="match status" value="1"/>
</dbReference>
<evidence type="ECO:0000256" key="1">
    <source>
        <dbReference type="SAM" id="MobiDB-lite"/>
    </source>
</evidence>
<dbReference type="InterPro" id="IPR050639">
    <property type="entry name" value="SSR_resolvase"/>
</dbReference>
<dbReference type="SUPFAM" id="SSF53041">
    <property type="entry name" value="Resolvase-like"/>
    <property type="match status" value="1"/>
</dbReference>
<dbReference type="PANTHER" id="PTHR30461:SF23">
    <property type="entry name" value="DNA RECOMBINASE-RELATED"/>
    <property type="match status" value="1"/>
</dbReference>
<reference evidence="3 4" key="1">
    <citation type="submission" date="2019-02" db="EMBL/GenBank/DDBJ databases">
        <title>Closed genome of Sporomusa termitida DSM 4440.</title>
        <authorList>
            <person name="Poehlein A."/>
            <person name="Daniel R."/>
        </authorList>
    </citation>
    <scope>NUCLEOTIDE SEQUENCE [LARGE SCALE GENOMIC DNA]</scope>
    <source>
        <strain evidence="3 4">DSM 4440</strain>
    </source>
</reference>
<dbReference type="SMART" id="SM00857">
    <property type="entry name" value="Resolvase"/>
    <property type="match status" value="1"/>
</dbReference>
<accession>A0A517DSY3</accession>
<dbReference type="CDD" id="cd00338">
    <property type="entry name" value="Ser_Recombinase"/>
    <property type="match status" value="1"/>
</dbReference>
<sequence length="202" mass="22460">MKARLYARVSKERQGAFSIETQLQKCRKKADELGIADSETYIDNGFTVDVDRPGFNRMIADYQDGDIIIALSSDRLCGSFSQTMDFRSQYKLQLVLTEDDELRPTNNIVHAYAATEPTTASAASKQSNEVRQKFLAHIAGLIDFWDQEPKSSRAKLQGLAVSILSVFDGWAGDLPGFIFDPEPDKENCSENTPDSAGSLHDK</sequence>
<keyword evidence="4" id="KW-1185">Reference proteome</keyword>
<dbReference type="EMBL" id="CP036259">
    <property type="protein sequence ID" value="QDR80465.1"/>
    <property type="molecule type" value="Genomic_DNA"/>
</dbReference>
<organism evidence="3 4">
    <name type="scientific">Sporomusa termitida</name>
    <dbReference type="NCBI Taxonomy" id="2377"/>
    <lineage>
        <taxon>Bacteria</taxon>
        <taxon>Bacillati</taxon>
        <taxon>Bacillota</taxon>
        <taxon>Negativicutes</taxon>
        <taxon>Selenomonadales</taxon>
        <taxon>Sporomusaceae</taxon>
        <taxon>Sporomusa</taxon>
    </lineage>
</organism>
<dbReference type="KEGG" id="sted:SPTER_17920"/>
<evidence type="ECO:0000313" key="3">
    <source>
        <dbReference type="EMBL" id="QDR80465.1"/>
    </source>
</evidence>
<dbReference type="OrthoDB" id="1094757at2"/>
<feature type="domain" description="Resolvase/invertase-type recombinase catalytic" evidence="2">
    <location>
        <begin position="2"/>
        <end position="158"/>
    </location>
</feature>
<protein>
    <recommendedName>
        <fullName evidence="2">Resolvase/invertase-type recombinase catalytic domain-containing protein</fullName>
    </recommendedName>
</protein>
<dbReference type="GO" id="GO:0000150">
    <property type="term" value="F:DNA strand exchange activity"/>
    <property type="evidence" value="ECO:0007669"/>
    <property type="project" value="InterPro"/>
</dbReference>
<dbReference type="RefSeq" id="WP_144350069.1">
    <property type="nucleotide sequence ID" value="NZ_CP036259.1"/>
</dbReference>
<evidence type="ECO:0000313" key="4">
    <source>
        <dbReference type="Proteomes" id="UP000320776"/>
    </source>
</evidence>
<evidence type="ECO:0000259" key="2">
    <source>
        <dbReference type="PROSITE" id="PS51736"/>
    </source>
</evidence>
<dbReference type="Pfam" id="PF00239">
    <property type="entry name" value="Resolvase"/>
    <property type="match status" value="1"/>
</dbReference>
<dbReference type="Proteomes" id="UP000320776">
    <property type="component" value="Chromosome"/>
</dbReference>
<proteinExistence type="predicted"/>
<feature type="region of interest" description="Disordered" evidence="1">
    <location>
        <begin position="181"/>
        <end position="202"/>
    </location>
</feature>
<dbReference type="AlphaFoldDB" id="A0A517DSY3"/>